<dbReference type="OrthoDB" id="3035230at2759"/>
<gene>
    <name evidence="1" type="ORF">SCLTRI_LOCUS4375</name>
</gene>
<sequence>MKPKKNTQVPTTDRAKMDEFFEIVDLPDGYHISDLSGDERAIQPLVAAMQLTASQNERNRKGPIFHADIKQSDPAGKDFGMNIIYEMFSRGLPNKRRMISCAICENFIRDFGNLCYLSDDATLVPLVWPAEDIVPDYYRQAVANVRELFEGRPLGEAFRSHLETVGQWSAYYSARKYGKHDPYGHMDVNILGKSRRYYGPTRSDDLAKILERIIADNDERTIARTHMYLTKDVLPHSKLYRPWIVWLKNAAAAIKVRGDLGQHGRRTLIARYAFQAAKECLPSLYNGALAQLMFYVKIGEDIKSIQTKWMQLVNSQDGLSQEDLARTTSRLISDLGYNTTCFYRSFLKLGQIPSSAYLWIDSSRPSAIPKPLFRHLDARKHSIPATYRDALSKAPIEKICFRKFCLDILPQISSLSIHITPESKHAENLHFLTTGLDDPTGRSKPIFSFQEPGKHTASWFKATHITSPEEVDVCPGWVKVKCIVSFPHMWHHFSSRQKGEDYFNPMIERGFAHKELGMRFLVVLDGINDIHGKGSDLSTELLNEELRCFSRDQLEVYRDWKSMRGSYIGGHVGGVVVEQEKFRRLLLGVRMKSGGFLRYDVVLYKYFVG</sequence>
<dbReference type="AlphaFoldDB" id="A0A8H2VTQ4"/>
<reference evidence="1" key="1">
    <citation type="submission" date="2020-10" db="EMBL/GenBank/DDBJ databases">
        <authorList>
            <person name="Kusch S."/>
        </authorList>
    </citation>
    <scope>NUCLEOTIDE SEQUENCE</scope>
    <source>
        <strain evidence="1">SwB9</strain>
    </source>
</reference>
<proteinExistence type="predicted"/>
<protein>
    <submittedName>
        <fullName evidence="1">Cf2ebebb-eab6-4b17-b3c1-22db493fccc7</fullName>
    </submittedName>
</protein>
<name>A0A8H2VTQ4_9HELO</name>
<organism evidence="1 2">
    <name type="scientific">Sclerotinia trifoliorum</name>
    <dbReference type="NCBI Taxonomy" id="28548"/>
    <lineage>
        <taxon>Eukaryota</taxon>
        <taxon>Fungi</taxon>
        <taxon>Dikarya</taxon>
        <taxon>Ascomycota</taxon>
        <taxon>Pezizomycotina</taxon>
        <taxon>Leotiomycetes</taxon>
        <taxon>Helotiales</taxon>
        <taxon>Sclerotiniaceae</taxon>
        <taxon>Sclerotinia</taxon>
    </lineage>
</organism>
<dbReference type="EMBL" id="CAJHIA010000012">
    <property type="protein sequence ID" value="CAD6444583.1"/>
    <property type="molecule type" value="Genomic_DNA"/>
</dbReference>
<accession>A0A8H2VTQ4</accession>
<evidence type="ECO:0000313" key="2">
    <source>
        <dbReference type="Proteomes" id="UP000624404"/>
    </source>
</evidence>
<dbReference type="Proteomes" id="UP000624404">
    <property type="component" value="Unassembled WGS sequence"/>
</dbReference>
<keyword evidence="2" id="KW-1185">Reference proteome</keyword>
<comment type="caution">
    <text evidence="1">The sequence shown here is derived from an EMBL/GenBank/DDBJ whole genome shotgun (WGS) entry which is preliminary data.</text>
</comment>
<evidence type="ECO:0000313" key="1">
    <source>
        <dbReference type="EMBL" id="CAD6444583.1"/>
    </source>
</evidence>